<dbReference type="Proteomes" id="UP000011518">
    <property type="component" value="Unassembled WGS sequence"/>
</dbReference>
<evidence type="ECO:0000313" key="1">
    <source>
        <dbReference type="EMBL" id="ELW49369.1"/>
    </source>
</evidence>
<dbReference type="InParanoid" id="L9JGC8"/>
<protein>
    <submittedName>
        <fullName evidence="1">Uncharacterized protein</fullName>
    </submittedName>
</protein>
<gene>
    <name evidence="1" type="ORF">TREES_T100015158</name>
</gene>
<reference evidence="2" key="1">
    <citation type="submission" date="2012-07" db="EMBL/GenBank/DDBJ databases">
        <title>Genome of the Chinese tree shrew, a rising model animal genetically related to primates.</title>
        <authorList>
            <person name="Zhang G."/>
            <person name="Fan Y."/>
            <person name="Yao Y."/>
            <person name="Huang Z."/>
        </authorList>
    </citation>
    <scope>NUCLEOTIDE SEQUENCE [LARGE SCALE GENOMIC DNA]</scope>
</reference>
<proteinExistence type="predicted"/>
<organism evidence="1 2">
    <name type="scientific">Tupaia chinensis</name>
    <name type="common">Chinese tree shrew</name>
    <name type="synonym">Tupaia belangeri chinensis</name>
    <dbReference type="NCBI Taxonomy" id="246437"/>
    <lineage>
        <taxon>Eukaryota</taxon>
        <taxon>Metazoa</taxon>
        <taxon>Chordata</taxon>
        <taxon>Craniata</taxon>
        <taxon>Vertebrata</taxon>
        <taxon>Euteleostomi</taxon>
        <taxon>Mammalia</taxon>
        <taxon>Eutheria</taxon>
        <taxon>Euarchontoglires</taxon>
        <taxon>Scandentia</taxon>
        <taxon>Tupaiidae</taxon>
        <taxon>Tupaia</taxon>
    </lineage>
</organism>
<dbReference type="AlphaFoldDB" id="L9JGC8"/>
<keyword evidence="2" id="KW-1185">Reference proteome</keyword>
<dbReference type="EMBL" id="KB320998">
    <property type="protein sequence ID" value="ELW49369.1"/>
    <property type="molecule type" value="Genomic_DNA"/>
</dbReference>
<name>L9JGC8_TUPCH</name>
<reference evidence="2" key="2">
    <citation type="journal article" date="2013" name="Nat. Commun.">
        <title>Genome of the Chinese tree shrew.</title>
        <authorList>
            <person name="Fan Y."/>
            <person name="Huang Z.Y."/>
            <person name="Cao C.C."/>
            <person name="Chen C.S."/>
            <person name="Chen Y.X."/>
            <person name="Fan D.D."/>
            <person name="He J."/>
            <person name="Hou H.L."/>
            <person name="Hu L."/>
            <person name="Hu X.T."/>
            <person name="Jiang X.T."/>
            <person name="Lai R."/>
            <person name="Lang Y.S."/>
            <person name="Liang B."/>
            <person name="Liao S.G."/>
            <person name="Mu D."/>
            <person name="Ma Y.Y."/>
            <person name="Niu Y.Y."/>
            <person name="Sun X.Q."/>
            <person name="Xia J.Q."/>
            <person name="Xiao J."/>
            <person name="Xiong Z.Q."/>
            <person name="Xu L."/>
            <person name="Yang L."/>
            <person name="Zhang Y."/>
            <person name="Zhao W."/>
            <person name="Zhao X.D."/>
            <person name="Zheng Y.T."/>
            <person name="Zhou J.M."/>
            <person name="Zhu Y.B."/>
            <person name="Zhang G.J."/>
            <person name="Wang J."/>
            <person name="Yao Y.G."/>
        </authorList>
    </citation>
    <scope>NUCLEOTIDE SEQUENCE [LARGE SCALE GENOMIC DNA]</scope>
</reference>
<sequence length="85" mass="9329">MAYHSLHLHANLTRPFPACGPAAHPHDFTDGLWPPPLNNPLQRRSATGRHPNAIFITAFGDLLLADILMPFSSPHTLAKGSRRSL</sequence>
<accession>L9JGC8</accession>
<evidence type="ECO:0000313" key="2">
    <source>
        <dbReference type="Proteomes" id="UP000011518"/>
    </source>
</evidence>